<dbReference type="PROSITE" id="PS50005">
    <property type="entry name" value="TPR"/>
    <property type="match status" value="1"/>
</dbReference>
<dbReference type="PROSITE" id="PS51257">
    <property type="entry name" value="PROKAR_LIPOPROTEIN"/>
    <property type="match status" value="1"/>
</dbReference>
<gene>
    <name evidence="3" type="ORF">SAMN04488514_101595</name>
</gene>
<reference evidence="3 4" key="1">
    <citation type="submission" date="2016-10" db="EMBL/GenBank/DDBJ databases">
        <authorList>
            <person name="de Groot N.N."/>
        </authorList>
    </citation>
    <scope>NUCLEOTIDE SEQUENCE [LARGE SCALE GENOMIC DNA]</scope>
    <source>
        <strain evidence="3 4">DSM 19886</strain>
    </source>
</reference>
<feature type="domain" description="Beta-lactamase-related" evidence="2">
    <location>
        <begin position="44"/>
        <end position="345"/>
    </location>
</feature>
<dbReference type="InterPro" id="IPR050491">
    <property type="entry name" value="AmpC-like"/>
</dbReference>
<dbReference type="InterPro" id="IPR012338">
    <property type="entry name" value="Beta-lactam/transpept-like"/>
</dbReference>
<dbReference type="PANTHER" id="PTHR46825:SF9">
    <property type="entry name" value="BETA-LACTAMASE-RELATED DOMAIN-CONTAINING PROTEIN"/>
    <property type="match status" value="1"/>
</dbReference>
<keyword evidence="1" id="KW-0802">TPR repeat</keyword>
<dbReference type="Proteomes" id="UP000199440">
    <property type="component" value="Unassembled WGS sequence"/>
</dbReference>
<dbReference type="AlphaFoldDB" id="A0A1G9JKZ3"/>
<dbReference type="PANTHER" id="PTHR46825">
    <property type="entry name" value="D-ALANYL-D-ALANINE-CARBOXYPEPTIDASE/ENDOPEPTIDASE AMPH"/>
    <property type="match status" value="1"/>
</dbReference>
<evidence type="ECO:0000256" key="1">
    <source>
        <dbReference type="PROSITE-ProRule" id="PRU00339"/>
    </source>
</evidence>
<keyword evidence="4" id="KW-1185">Reference proteome</keyword>
<dbReference type="RefSeq" id="WP_089885094.1">
    <property type="nucleotide sequence ID" value="NZ_FNGV01000001.1"/>
</dbReference>
<evidence type="ECO:0000313" key="4">
    <source>
        <dbReference type="Proteomes" id="UP000199440"/>
    </source>
</evidence>
<proteinExistence type="predicted"/>
<feature type="repeat" description="TPR" evidence="1">
    <location>
        <begin position="433"/>
        <end position="466"/>
    </location>
</feature>
<sequence>MKYTHLILVFLIFICGCKTSERIVEKKEVEQKLINFLFQDYIGEKPSASFIVIKDGKIKDCQSFGYADLENKILANCETNYRLASVTKQFTAMGILILINQGKLNYSTKLTEVIPEFPEYGKDITIKNLMSHRSGLQPYNKLYPADAEKQLVDKDVLNLLIKQDSLLFPANSKFQYSNSGYAVLAMIIERVSGKSFKEFMDKEIFEKTGMANSTVYLKDLPIKNRAYGYKFNDTIYENKDQNTRSAIQGDGGIYSSVSDYVHWDSSLYDETLVKTDLRNDAFSNWDENGKTDTTGYGFGWQIDIKNDKKYLRHGGSTTGFLNFSLRIPAEKISVVIYTNTTDYGGLGRKAYFLASYFSDGKIPIPADVLLEKDIEENGIENITNKFNHLKSNTTKYDIVEKDLVSLGFRYMKKEPEKTLKIFELIKTGFPNYFGGYFGLAQYYRTNGDNEKAIEYFKKVPELATSDDQRQIDYSIKMIEQLSE</sequence>
<evidence type="ECO:0000313" key="3">
    <source>
        <dbReference type="EMBL" id="SDL37942.1"/>
    </source>
</evidence>
<organism evidence="3 4">
    <name type="scientific">Kriegella aquimaris</name>
    <dbReference type="NCBI Taxonomy" id="192904"/>
    <lineage>
        <taxon>Bacteria</taxon>
        <taxon>Pseudomonadati</taxon>
        <taxon>Bacteroidota</taxon>
        <taxon>Flavobacteriia</taxon>
        <taxon>Flavobacteriales</taxon>
        <taxon>Flavobacteriaceae</taxon>
        <taxon>Kriegella</taxon>
    </lineage>
</organism>
<evidence type="ECO:0000259" key="2">
    <source>
        <dbReference type="Pfam" id="PF00144"/>
    </source>
</evidence>
<dbReference type="STRING" id="192904.SAMN04488514_101595"/>
<dbReference type="Gene3D" id="3.40.710.10">
    <property type="entry name" value="DD-peptidase/beta-lactamase superfamily"/>
    <property type="match status" value="1"/>
</dbReference>
<dbReference type="InterPro" id="IPR019734">
    <property type="entry name" value="TPR_rpt"/>
</dbReference>
<dbReference type="SUPFAM" id="SSF81901">
    <property type="entry name" value="HCP-like"/>
    <property type="match status" value="1"/>
</dbReference>
<dbReference type="Pfam" id="PF00144">
    <property type="entry name" value="Beta-lactamase"/>
    <property type="match status" value="1"/>
</dbReference>
<accession>A0A1G9JKZ3</accession>
<dbReference type="Gene3D" id="1.25.40.10">
    <property type="entry name" value="Tetratricopeptide repeat domain"/>
    <property type="match status" value="1"/>
</dbReference>
<dbReference type="InterPro" id="IPR001466">
    <property type="entry name" value="Beta-lactam-related"/>
</dbReference>
<name>A0A1G9JKZ3_9FLAO</name>
<dbReference type="InterPro" id="IPR011990">
    <property type="entry name" value="TPR-like_helical_dom_sf"/>
</dbReference>
<dbReference type="SUPFAM" id="SSF56601">
    <property type="entry name" value="beta-lactamase/transpeptidase-like"/>
    <property type="match status" value="1"/>
</dbReference>
<protein>
    <submittedName>
        <fullName evidence="3">CubicO group peptidase, beta-lactamase class C family</fullName>
    </submittedName>
</protein>
<dbReference type="OrthoDB" id="9793489at2"/>
<dbReference type="EMBL" id="FNGV01000001">
    <property type="protein sequence ID" value="SDL37942.1"/>
    <property type="molecule type" value="Genomic_DNA"/>
</dbReference>